<dbReference type="SUPFAM" id="SSF161098">
    <property type="entry name" value="MetI-like"/>
    <property type="match status" value="1"/>
</dbReference>
<feature type="transmembrane region" description="Helical" evidence="9">
    <location>
        <begin position="130"/>
        <end position="151"/>
    </location>
</feature>
<evidence type="ECO:0000256" key="7">
    <source>
        <dbReference type="ARBA" id="ARBA00022989"/>
    </source>
</evidence>
<dbReference type="InterPro" id="IPR000515">
    <property type="entry name" value="MetI-like"/>
</dbReference>
<organism evidence="11 12">
    <name type="scientific">Stagnihabitans tardus</name>
    <dbReference type="NCBI Taxonomy" id="2699202"/>
    <lineage>
        <taxon>Bacteria</taxon>
        <taxon>Pseudomonadati</taxon>
        <taxon>Pseudomonadota</taxon>
        <taxon>Alphaproteobacteria</taxon>
        <taxon>Rhodobacterales</taxon>
        <taxon>Paracoccaceae</taxon>
        <taxon>Stagnihabitans</taxon>
    </lineage>
</organism>
<dbReference type="GO" id="GO:0022857">
    <property type="term" value="F:transmembrane transporter activity"/>
    <property type="evidence" value="ECO:0007669"/>
    <property type="project" value="InterPro"/>
</dbReference>
<feature type="transmembrane region" description="Helical" evidence="9">
    <location>
        <begin position="23"/>
        <end position="44"/>
    </location>
</feature>
<dbReference type="PANTHER" id="PTHR30614">
    <property type="entry name" value="MEMBRANE COMPONENT OF AMINO ACID ABC TRANSPORTER"/>
    <property type="match status" value="1"/>
</dbReference>
<protein>
    <submittedName>
        <fullName evidence="11">ABC transporter permease subunit</fullName>
    </submittedName>
</protein>
<name>A0AAE5BTP2_9RHOB</name>
<reference evidence="11" key="1">
    <citation type="submission" date="2020-01" db="EMBL/GenBank/DDBJ databases">
        <authorList>
            <person name="Chen W.-M."/>
        </authorList>
    </citation>
    <scope>NUCLEOTIDE SEQUENCE</scope>
    <source>
        <strain evidence="11">CYK-10</strain>
    </source>
</reference>
<keyword evidence="12" id="KW-1185">Reference proteome</keyword>
<dbReference type="PANTHER" id="PTHR30614:SF37">
    <property type="entry name" value="AMINO-ACID ABC TRANSPORTER PERMEASE PROTEIN YHDX-RELATED"/>
    <property type="match status" value="1"/>
</dbReference>
<dbReference type="InterPro" id="IPR043429">
    <property type="entry name" value="ArtM/GltK/GlnP/TcyL/YhdX-like"/>
</dbReference>
<dbReference type="Gene3D" id="1.10.3720.10">
    <property type="entry name" value="MetI-like"/>
    <property type="match status" value="1"/>
</dbReference>
<dbReference type="AlphaFoldDB" id="A0AAE5BTP2"/>
<feature type="domain" description="ABC transmembrane type-1" evidence="10">
    <location>
        <begin position="92"/>
        <end position="402"/>
    </location>
</feature>
<comment type="similarity">
    <text evidence="2">Belongs to the binding-protein-dependent transport system permease family. HisMQ subfamily.</text>
</comment>
<feature type="transmembrane region" description="Helical" evidence="9">
    <location>
        <begin position="198"/>
        <end position="219"/>
    </location>
</feature>
<evidence type="ECO:0000256" key="4">
    <source>
        <dbReference type="ARBA" id="ARBA00022475"/>
    </source>
</evidence>
<dbReference type="EMBL" id="JAABNR010000020">
    <property type="protein sequence ID" value="NBZ89255.1"/>
    <property type="molecule type" value="Genomic_DNA"/>
</dbReference>
<keyword evidence="5 9" id="KW-0812">Transmembrane</keyword>
<keyword evidence="4" id="KW-1003">Cell membrane</keyword>
<evidence type="ECO:0000256" key="9">
    <source>
        <dbReference type="RuleBase" id="RU363032"/>
    </source>
</evidence>
<comment type="caution">
    <text evidence="11">The sequence shown here is derived from an EMBL/GenBank/DDBJ whole genome shotgun (WGS) entry which is preliminary data.</text>
</comment>
<dbReference type="Proteomes" id="UP001193501">
    <property type="component" value="Unassembled WGS sequence"/>
</dbReference>
<dbReference type="NCBIfam" id="TIGR01726">
    <property type="entry name" value="HEQRo_perm_3TM"/>
    <property type="match status" value="1"/>
</dbReference>
<keyword evidence="6" id="KW-0029">Amino-acid transport</keyword>
<dbReference type="CDD" id="cd06261">
    <property type="entry name" value="TM_PBP2"/>
    <property type="match status" value="1"/>
</dbReference>
<dbReference type="InterPro" id="IPR035906">
    <property type="entry name" value="MetI-like_sf"/>
</dbReference>
<dbReference type="Pfam" id="PF00528">
    <property type="entry name" value="BPD_transp_1"/>
    <property type="match status" value="1"/>
</dbReference>
<evidence type="ECO:0000256" key="5">
    <source>
        <dbReference type="ARBA" id="ARBA00022692"/>
    </source>
</evidence>
<dbReference type="InterPro" id="IPR010065">
    <property type="entry name" value="AA_ABC_transptr_permease_3TM"/>
</dbReference>
<sequence>MAYATEPPKQGFRLSQLIYDTRYRGITIQVVALVLVLLALSWLVGNLMANLEAKGKDIDFSFLWSRAGYDIGQALIPYTNDDNHFRAAMVGLVNTFVVAIIAAFFATVLGVLIGVLRLSKNWLVSRLMGLYVELFRNIPLVLWIILAYVIFSEASPEPKDFKVVDGVAKEEMFLGIAAVTNRYTTMPAPVLDRPLPEIAGLPTSGLAVILVLMASFWVLSLIRRRATRVQEATGVRPGTFWPGLAVVVLPVVALLVAMGFHLDYPTFKGFNFKGGLQLAHAFTAMVVSLSLYYAAVTAEVVRGGIQAISRGQSEAAFALGLRPGRTMSLVILPQALRVIIPPQISNYLSLVKDTSLGIAVSYLDLRGTLGGITMNQTGRELECMLLMMGIYLSISLILSGLLNFYNASVKLKER</sequence>
<comment type="subcellular location">
    <subcellularLocation>
        <location evidence="1">Cell inner membrane</location>
        <topology evidence="1">Multi-pass membrane protein</topology>
    </subcellularLocation>
    <subcellularLocation>
        <location evidence="9">Cell membrane</location>
        <topology evidence="9">Multi-pass membrane protein</topology>
    </subcellularLocation>
</comment>
<evidence type="ECO:0000313" key="12">
    <source>
        <dbReference type="Proteomes" id="UP001193501"/>
    </source>
</evidence>
<keyword evidence="3 9" id="KW-0813">Transport</keyword>
<keyword evidence="8 9" id="KW-0472">Membrane</keyword>
<evidence type="ECO:0000313" key="11">
    <source>
        <dbReference type="EMBL" id="NBZ89255.1"/>
    </source>
</evidence>
<accession>A0AAE5BTP2</accession>
<feature type="transmembrane region" description="Helical" evidence="9">
    <location>
        <begin position="240"/>
        <end position="262"/>
    </location>
</feature>
<dbReference type="PROSITE" id="PS50928">
    <property type="entry name" value="ABC_TM1"/>
    <property type="match status" value="1"/>
</dbReference>
<evidence type="ECO:0000259" key="10">
    <source>
        <dbReference type="PROSITE" id="PS50928"/>
    </source>
</evidence>
<dbReference type="GO" id="GO:0043190">
    <property type="term" value="C:ATP-binding cassette (ABC) transporter complex"/>
    <property type="evidence" value="ECO:0007669"/>
    <property type="project" value="InterPro"/>
</dbReference>
<evidence type="ECO:0000256" key="6">
    <source>
        <dbReference type="ARBA" id="ARBA00022970"/>
    </source>
</evidence>
<feature type="transmembrane region" description="Helical" evidence="9">
    <location>
        <begin position="96"/>
        <end position="118"/>
    </location>
</feature>
<keyword evidence="7 9" id="KW-1133">Transmembrane helix</keyword>
<feature type="transmembrane region" description="Helical" evidence="9">
    <location>
        <begin position="274"/>
        <end position="295"/>
    </location>
</feature>
<evidence type="ECO:0000256" key="3">
    <source>
        <dbReference type="ARBA" id="ARBA00022448"/>
    </source>
</evidence>
<dbReference type="RefSeq" id="WP_168776059.1">
    <property type="nucleotide sequence ID" value="NZ_JAABNR010000020.1"/>
</dbReference>
<evidence type="ECO:0000256" key="8">
    <source>
        <dbReference type="ARBA" id="ARBA00023136"/>
    </source>
</evidence>
<proteinExistence type="inferred from homology"/>
<evidence type="ECO:0000256" key="2">
    <source>
        <dbReference type="ARBA" id="ARBA00010072"/>
    </source>
</evidence>
<evidence type="ECO:0000256" key="1">
    <source>
        <dbReference type="ARBA" id="ARBA00004429"/>
    </source>
</evidence>
<feature type="transmembrane region" description="Helical" evidence="9">
    <location>
        <begin position="384"/>
        <end position="405"/>
    </location>
</feature>
<dbReference type="GO" id="GO:0006865">
    <property type="term" value="P:amino acid transport"/>
    <property type="evidence" value="ECO:0007669"/>
    <property type="project" value="UniProtKB-KW"/>
</dbReference>
<gene>
    <name evidence="11" type="ORF">GV832_16830</name>
</gene>